<feature type="domain" description="Zinc finger DksA/TraR C4-type" evidence="5">
    <location>
        <begin position="79"/>
        <end position="114"/>
    </location>
</feature>
<sequence>MLSYTEITKYSSLLKSEDYMGEIQISFFKQVLLKWKENILSQRADNFSQSTALNSCTIIATNNSLILEIDSALERIREGSYGYCYKSGREIGLERLLANPLATLTIEEQEKAEKNTKNNIKYYTVVQFSSALHEAEEE</sequence>
<evidence type="ECO:0000256" key="2">
    <source>
        <dbReference type="ARBA" id="ARBA00022771"/>
    </source>
</evidence>
<evidence type="ECO:0000259" key="5">
    <source>
        <dbReference type="Pfam" id="PF01258"/>
    </source>
</evidence>
<evidence type="ECO:0000256" key="4">
    <source>
        <dbReference type="PROSITE-ProRule" id="PRU00510"/>
    </source>
</evidence>
<keyword evidence="1" id="KW-0479">Metal-binding</keyword>
<dbReference type="Pfam" id="PF01258">
    <property type="entry name" value="zf-dskA_traR"/>
    <property type="match status" value="1"/>
</dbReference>
<gene>
    <name evidence="6" type="ORF">Fokcrypt_00637</name>
</gene>
<evidence type="ECO:0000256" key="3">
    <source>
        <dbReference type="ARBA" id="ARBA00022833"/>
    </source>
</evidence>
<dbReference type="InterPro" id="IPR037187">
    <property type="entry name" value="DnaK_N"/>
</dbReference>
<keyword evidence="2" id="KW-0863">Zinc-finger</keyword>
<keyword evidence="7" id="KW-1185">Reference proteome</keyword>
<name>A0ABZ0USH8_9RICK</name>
<dbReference type="SUPFAM" id="SSF109635">
    <property type="entry name" value="DnaK suppressor protein DksA, alpha-hairpin domain"/>
    <property type="match status" value="1"/>
</dbReference>
<evidence type="ECO:0000313" key="6">
    <source>
        <dbReference type="EMBL" id="WPX98103.1"/>
    </source>
</evidence>
<dbReference type="RefSeq" id="WP_323722077.1">
    <property type="nucleotide sequence ID" value="NZ_CP110343.1"/>
</dbReference>
<evidence type="ECO:0000313" key="7">
    <source>
        <dbReference type="Proteomes" id="UP001325140"/>
    </source>
</evidence>
<keyword evidence="3" id="KW-0862">Zinc</keyword>
<feature type="zinc finger region" description="dksA C4-type" evidence="4">
    <location>
        <begin position="84"/>
        <end position="108"/>
    </location>
</feature>
<dbReference type="EMBL" id="CP110343">
    <property type="protein sequence ID" value="WPX98103.1"/>
    <property type="molecule type" value="Genomic_DNA"/>
</dbReference>
<protein>
    <submittedName>
        <fullName evidence="6">DksA family transcriptional regulator</fullName>
    </submittedName>
</protein>
<dbReference type="PROSITE" id="PS51128">
    <property type="entry name" value="ZF_DKSA_2"/>
    <property type="match status" value="1"/>
</dbReference>
<organism evidence="6 7">
    <name type="scientific">Candidatus Fokinia crypta</name>
    <dbReference type="NCBI Taxonomy" id="1920990"/>
    <lineage>
        <taxon>Bacteria</taxon>
        <taxon>Pseudomonadati</taxon>
        <taxon>Pseudomonadota</taxon>
        <taxon>Alphaproteobacteria</taxon>
        <taxon>Rickettsiales</taxon>
        <taxon>Candidatus Midichloriaceae</taxon>
        <taxon>Candidatus Fokinia</taxon>
    </lineage>
</organism>
<accession>A0ABZ0USH8</accession>
<dbReference type="Proteomes" id="UP001325140">
    <property type="component" value="Chromosome"/>
</dbReference>
<proteinExistence type="predicted"/>
<dbReference type="PANTHER" id="PTHR33823">
    <property type="entry name" value="RNA POLYMERASE-BINDING TRANSCRIPTION FACTOR DKSA-RELATED"/>
    <property type="match status" value="1"/>
</dbReference>
<dbReference type="SUPFAM" id="SSF57716">
    <property type="entry name" value="Glucocorticoid receptor-like (DNA-binding domain)"/>
    <property type="match status" value="1"/>
</dbReference>
<reference evidence="6" key="1">
    <citation type="submission" date="2022-10" db="EMBL/GenBank/DDBJ databases">
        <title>Host association and intracellularity evolved multiple times independently in the Rickettsiales.</title>
        <authorList>
            <person name="Castelli M."/>
            <person name="Nardi T."/>
            <person name="Gammuto L."/>
            <person name="Bellinzona G."/>
            <person name="Sabaneyeva E."/>
            <person name="Potekhin A."/>
            <person name="Serra V."/>
            <person name="Petroni G."/>
            <person name="Sassera D."/>
        </authorList>
    </citation>
    <scope>NUCLEOTIDE SEQUENCE [LARGE SCALE GENOMIC DNA]</scope>
    <source>
        <strain evidence="6">US_Bl 11III1</strain>
    </source>
</reference>
<dbReference type="Gene3D" id="1.20.120.910">
    <property type="entry name" value="DksA, coiled-coil domain"/>
    <property type="match status" value="1"/>
</dbReference>
<evidence type="ECO:0000256" key="1">
    <source>
        <dbReference type="ARBA" id="ARBA00022723"/>
    </source>
</evidence>
<dbReference type="InterPro" id="IPR000962">
    <property type="entry name" value="Znf_DskA_TraR"/>
</dbReference>